<feature type="transmembrane region" description="Helical" evidence="1">
    <location>
        <begin position="70"/>
        <end position="92"/>
    </location>
</feature>
<feature type="transmembrane region" description="Helical" evidence="1">
    <location>
        <begin position="98"/>
        <end position="121"/>
    </location>
</feature>
<keyword evidence="1" id="KW-0812">Transmembrane</keyword>
<evidence type="ECO:0000313" key="3">
    <source>
        <dbReference type="EMBL" id="GAI84569.1"/>
    </source>
</evidence>
<dbReference type="PANTHER" id="PTHR43849">
    <property type="entry name" value="BLL3936 PROTEIN"/>
    <property type="match status" value="1"/>
</dbReference>
<keyword evidence="1" id="KW-1133">Transmembrane helix</keyword>
<organism evidence="3">
    <name type="scientific">marine sediment metagenome</name>
    <dbReference type="NCBI Taxonomy" id="412755"/>
    <lineage>
        <taxon>unclassified sequences</taxon>
        <taxon>metagenomes</taxon>
        <taxon>ecological metagenomes</taxon>
    </lineage>
</organism>
<evidence type="ECO:0000256" key="1">
    <source>
        <dbReference type="SAM" id="Phobius"/>
    </source>
</evidence>
<gene>
    <name evidence="3" type="ORF">S12H4_14845</name>
</gene>
<keyword evidence="1" id="KW-0472">Membrane</keyword>
<dbReference type="EMBL" id="BARW01007094">
    <property type="protein sequence ID" value="GAI84569.1"/>
    <property type="molecule type" value="Genomic_DNA"/>
</dbReference>
<protein>
    <recommendedName>
        <fullName evidence="2">TRAP C4-dicarboxylate transport system permease DctM subunit domain-containing protein</fullName>
    </recommendedName>
</protein>
<proteinExistence type="predicted"/>
<dbReference type="Pfam" id="PF06808">
    <property type="entry name" value="DctM"/>
    <property type="match status" value="1"/>
</dbReference>
<feature type="non-terminal residue" evidence="3">
    <location>
        <position position="1"/>
    </location>
</feature>
<name>X1TX24_9ZZZZ</name>
<accession>X1TX24</accession>
<sequence length="139" mass="14112">RLWRGGAKTALVVVAACACAGLVIGLITLTGLGLKFTGIILEFGAGSVFLTLLLAMATCYILGMGMPTTAAYIMVAVMAAPALIQLGVPVLAAHLFVFYSALISGITPPVALASFAGAGIAQADPMKRLLPPPHPQHGV</sequence>
<feature type="transmembrane region" description="Helical" evidence="1">
    <location>
        <begin position="39"/>
        <end position="63"/>
    </location>
</feature>
<dbReference type="AlphaFoldDB" id="X1TX24"/>
<dbReference type="InterPro" id="IPR010656">
    <property type="entry name" value="DctM"/>
</dbReference>
<feature type="domain" description="TRAP C4-dicarboxylate transport system permease DctM subunit" evidence="2">
    <location>
        <begin position="6"/>
        <end position="125"/>
    </location>
</feature>
<evidence type="ECO:0000259" key="2">
    <source>
        <dbReference type="Pfam" id="PF06808"/>
    </source>
</evidence>
<dbReference type="PANTHER" id="PTHR43849:SF2">
    <property type="entry name" value="BLL3936 PROTEIN"/>
    <property type="match status" value="1"/>
</dbReference>
<feature type="transmembrane region" description="Helical" evidence="1">
    <location>
        <begin position="12"/>
        <end position="33"/>
    </location>
</feature>
<comment type="caution">
    <text evidence="3">The sequence shown here is derived from an EMBL/GenBank/DDBJ whole genome shotgun (WGS) entry which is preliminary data.</text>
</comment>
<reference evidence="3" key="1">
    <citation type="journal article" date="2014" name="Front. Microbiol.">
        <title>High frequency of phylogenetically diverse reductive dehalogenase-homologous genes in deep subseafloor sedimentary metagenomes.</title>
        <authorList>
            <person name="Kawai M."/>
            <person name="Futagami T."/>
            <person name="Toyoda A."/>
            <person name="Takaki Y."/>
            <person name="Nishi S."/>
            <person name="Hori S."/>
            <person name="Arai W."/>
            <person name="Tsubouchi T."/>
            <person name="Morono Y."/>
            <person name="Uchiyama I."/>
            <person name="Ito T."/>
            <person name="Fujiyama A."/>
            <person name="Inagaki F."/>
            <person name="Takami H."/>
        </authorList>
    </citation>
    <scope>NUCLEOTIDE SEQUENCE</scope>
    <source>
        <strain evidence="3">Expedition CK06-06</strain>
    </source>
</reference>